<dbReference type="EMBL" id="QUSZ01009416">
    <property type="protein sequence ID" value="RHX99122.1"/>
    <property type="molecule type" value="Genomic_DNA"/>
</dbReference>
<dbReference type="PROSITE" id="PS51253">
    <property type="entry name" value="HTH_CENPB"/>
    <property type="match status" value="1"/>
</dbReference>
<name>A0A396ZTW6_APHAT</name>
<accession>A0A396ZTW6</accession>
<evidence type="ECO:0000256" key="1">
    <source>
        <dbReference type="ARBA" id="ARBA00023125"/>
    </source>
</evidence>
<dbReference type="SUPFAM" id="SSF46689">
    <property type="entry name" value="Homeodomain-like"/>
    <property type="match status" value="1"/>
</dbReference>
<evidence type="ECO:0000313" key="3">
    <source>
        <dbReference type="EMBL" id="RHX99122.1"/>
    </source>
</evidence>
<gene>
    <name evidence="3" type="ORF">DYB36_006026</name>
</gene>
<dbReference type="InterPro" id="IPR006600">
    <property type="entry name" value="HTH_CenpB_DNA-bd_dom"/>
</dbReference>
<organism evidence="3 4">
    <name type="scientific">Aphanomyces astaci</name>
    <name type="common">Crayfish plague agent</name>
    <dbReference type="NCBI Taxonomy" id="112090"/>
    <lineage>
        <taxon>Eukaryota</taxon>
        <taxon>Sar</taxon>
        <taxon>Stramenopiles</taxon>
        <taxon>Oomycota</taxon>
        <taxon>Saprolegniomycetes</taxon>
        <taxon>Saprolegniales</taxon>
        <taxon>Verrucalvaceae</taxon>
        <taxon>Aphanomyces</taxon>
    </lineage>
</organism>
<keyword evidence="1" id="KW-0238">DNA-binding</keyword>
<proteinExistence type="predicted"/>
<dbReference type="Proteomes" id="UP000265427">
    <property type="component" value="Unassembled WGS sequence"/>
</dbReference>
<feature type="domain" description="HTH CENPB-type" evidence="2">
    <location>
        <begin position="50"/>
        <end position="121"/>
    </location>
</feature>
<evidence type="ECO:0000259" key="2">
    <source>
        <dbReference type="PROSITE" id="PS51253"/>
    </source>
</evidence>
<evidence type="ECO:0000313" key="4">
    <source>
        <dbReference type="Proteomes" id="UP000265427"/>
    </source>
</evidence>
<dbReference type="Gene3D" id="1.10.10.60">
    <property type="entry name" value="Homeodomain-like"/>
    <property type="match status" value="1"/>
</dbReference>
<reference evidence="3 4" key="1">
    <citation type="submission" date="2018-08" db="EMBL/GenBank/DDBJ databases">
        <title>Aphanomyces genome sequencing and annotation.</title>
        <authorList>
            <person name="Minardi D."/>
            <person name="Oidtmann B."/>
            <person name="Van Der Giezen M."/>
            <person name="Studholme D.J."/>
        </authorList>
    </citation>
    <scope>NUCLEOTIDE SEQUENCE [LARGE SCALE GENOMIC DNA]</scope>
    <source>
        <strain evidence="3 4">Kv</strain>
    </source>
</reference>
<dbReference type="SMART" id="SM00674">
    <property type="entry name" value="CENPB"/>
    <property type="match status" value="1"/>
</dbReference>
<protein>
    <recommendedName>
        <fullName evidence="2">HTH CENPB-type domain-containing protein</fullName>
    </recommendedName>
</protein>
<dbReference type="VEuPathDB" id="FungiDB:H257_11286"/>
<dbReference type="Pfam" id="PF03221">
    <property type="entry name" value="HTH_Tnp_Tc5"/>
    <property type="match status" value="1"/>
</dbReference>
<sequence length="353" mass="39357">MARYKRQELDRAVALVIGGAKGTDVARDTQIPYNTLMNNVRATKAGKTRKRMGPPTALPDTCELDLVAWIGAMQRDGYPPDRQAIMVKATQLLRKIDATRTTLSSGWYKRFRNRFPMLTKRVAQVISHARNSVDEQGVTRLFGSITKTIAENKITADRIYNMDETAFVSRKKSETGALHTISRAAALRIASAAWKDRILPANAVAGFKATGLWPLSKVQMMKRFNLFKEGGVPKSYLEAFWIERREALRSEMLRLPAKSKKKTSGRKTIDVGGRILTVELLSEIDKSKEDRQAASMQKAALQKKRGKRGKNGKRITLSKVALKWAAIATTYGLKPLPSGQIRSIDNGDNQVVV</sequence>
<dbReference type="AlphaFoldDB" id="A0A396ZTW6"/>
<dbReference type="InterPro" id="IPR009057">
    <property type="entry name" value="Homeodomain-like_sf"/>
</dbReference>
<comment type="caution">
    <text evidence="3">The sequence shown here is derived from an EMBL/GenBank/DDBJ whole genome shotgun (WGS) entry which is preliminary data.</text>
</comment>
<dbReference type="GO" id="GO:0003677">
    <property type="term" value="F:DNA binding"/>
    <property type="evidence" value="ECO:0007669"/>
    <property type="project" value="UniProtKB-KW"/>
</dbReference>